<dbReference type="RefSeq" id="WP_160633422.1">
    <property type="nucleotide sequence ID" value="NZ_WWNE01000007.1"/>
</dbReference>
<evidence type="ECO:0000313" key="13">
    <source>
        <dbReference type="EMBL" id="NBG66476.1"/>
    </source>
</evidence>
<dbReference type="InterPro" id="IPR008969">
    <property type="entry name" value="CarboxyPept-like_regulatory"/>
</dbReference>
<dbReference type="Gene3D" id="2.60.40.1120">
    <property type="entry name" value="Carboxypeptidase-like, regulatory domain"/>
    <property type="match status" value="1"/>
</dbReference>
<feature type="domain" description="TonB-dependent receptor plug" evidence="12">
    <location>
        <begin position="120"/>
        <end position="247"/>
    </location>
</feature>
<keyword evidence="5 9" id="KW-0798">TonB box</keyword>
<evidence type="ECO:0000256" key="3">
    <source>
        <dbReference type="ARBA" id="ARBA00022452"/>
    </source>
</evidence>
<evidence type="ECO:0000256" key="6">
    <source>
        <dbReference type="ARBA" id="ARBA00023136"/>
    </source>
</evidence>
<evidence type="ECO:0000256" key="5">
    <source>
        <dbReference type="ARBA" id="ARBA00023077"/>
    </source>
</evidence>
<keyword evidence="10" id="KW-0732">Signal</keyword>
<protein>
    <submittedName>
        <fullName evidence="13">SusC/RagA family TonB-linked outer membrane protein</fullName>
    </submittedName>
</protein>
<evidence type="ECO:0000256" key="1">
    <source>
        <dbReference type="ARBA" id="ARBA00004571"/>
    </source>
</evidence>
<keyword evidence="14" id="KW-1185">Reference proteome</keyword>
<dbReference type="InterPro" id="IPR023996">
    <property type="entry name" value="TonB-dep_OMP_SusC/RagA"/>
</dbReference>
<evidence type="ECO:0000256" key="4">
    <source>
        <dbReference type="ARBA" id="ARBA00022692"/>
    </source>
</evidence>
<dbReference type="NCBIfam" id="TIGR04057">
    <property type="entry name" value="SusC_RagA_signa"/>
    <property type="match status" value="1"/>
</dbReference>
<dbReference type="InterPro" id="IPR023997">
    <property type="entry name" value="TonB-dep_OMP_SusC/RagA_CS"/>
</dbReference>
<keyword evidence="4 8" id="KW-0812">Transmembrane</keyword>
<dbReference type="Gene3D" id="2.170.130.10">
    <property type="entry name" value="TonB-dependent receptor, plug domain"/>
    <property type="match status" value="1"/>
</dbReference>
<evidence type="ECO:0000259" key="11">
    <source>
        <dbReference type="Pfam" id="PF00593"/>
    </source>
</evidence>
<dbReference type="GO" id="GO:0009279">
    <property type="term" value="C:cell outer membrane"/>
    <property type="evidence" value="ECO:0007669"/>
    <property type="project" value="UniProtKB-SubCell"/>
</dbReference>
<dbReference type="Pfam" id="PF13715">
    <property type="entry name" value="CarbopepD_reg_2"/>
    <property type="match status" value="1"/>
</dbReference>
<sequence>MRKITFFLVALFCIVTGFSQDQSFTIRGKVIDTKSNQSLPGASVILKGTTNGVSTDANGAFSITSNQDINTLIISFIGYATQEIKVQASTLIDPIQVSLSPDANELNEVVITALGIQSEKKNLGYAIQTIDSKEVSEVKSPNFVDNLAAKVAGVSVSQGATGVGSTSKITIRGEASFTNNNPLFVVDGTPINNNTVIPYTTDAAAGFQEIDFGNGAMEVNPDDVESVSVLKGPSAAALYGTRAANGVILITTKDGSKSDGFGVSFNSSTSIERAFKLPEFQNTYGQGRQGQFEYVDGLGGGINDNISYGYGPRLDNGFYTPQFDSPVYLADGSVVRGGDVAVHGGAPITPTEMKSYPNNLKDFYETGYTSINNLAISKSFDKGNMRLSYTDLRSKSIIPGVNLDRKTLAARMGLNVTDRMKVNTSINYVNSSSDNRPSNGYGSENVNYSLVAWGPRSLNIDALKDYWQPGLEDVQQYSFNYTYFDNPYFILKENTNSFNRNRLFGNLSATYQVDEYLSVAVRSGLDYSAELRKFKRAYSTNRFLQGAYAEHQVGFREMNSDLLVNYQRKFKNISTDFSAGANRMDQQATTTQTQSTKLAQPGIYSLTNAAAPIQVFQADNTKRINSVYGVAKFGYKDYLYLDFSARNDWSSALATVNSIANTSFFYPSVAASFVVSNLIEMPKQISFLKVRANVAQVGNDTDPYQTEGTFLPQVSYGGLPTLSDQATIANSNLKPEQTTSYEVGADLSFFNNRVRLDATYYNALTENQIISLPVSITSGYNQEVVNGGEVRSKGVEIMLGLTVIRKENFEWRTNFNFSKNVSTVENLPQDDGRLTLGYSSVYDNINQRVWFQVEEGGRIGDIYGTGYKKTSEGDFIVDNNGNFIVDNTLKKLGNSNPDFILGISNQFQYKNWDASILLDWRQGGIIVSRTLALAGVAGQLKETEDRPVDGIVVDGVVNVGTDANPVYEKNTTAISAENYYIQYYDRNHEENNTYDASYLKIREVTIGYTFDTKGNKGLLQEGRNLRVALFGRNLYAFSEIPHFDPEQLAVQGNQFLSGVEDMSYATSRSIGVKIGFNF</sequence>
<dbReference type="EMBL" id="WWNE01000007">
    <property type="protein sequence ID" value="NBG66476.1"/>
    <property type="molecule type" value="Genomic_DNA"/>
</dbReference>
<dbReference type="SUPFAM" id="SSF56935">
    <property type="entry name" value="Porins"/>
    <property type="match status" value="1"/>
</dbReference>
<dbReference type="InterPro" id="IPR000531">
    <property type="entry name" value="Beta-barrel_TonB"/>
</dbReference>
<dbReference type="SUPFAM" id="SSF49464">
    <property type="entry name" value="Carboxypeptidase regulatory domain-like"/>
    <property type="match status" value="1"/>
</dbReference>
<evidence type="ECO:0000256" key="10">
    <source>
        <dbReference type="SAM" id="SignalP"/>
    </source>
</evidence>
<evidence type="ECO:0000256" key="2">
    <source>
        <dbReference type="ARBA" id="ARBA00022448"/>
    </source>
</evidence>
<comment type="similarity">
    <text evidence="8 9">Belongs to the TonB-dependent receptor family.</text>
</comment>
<comment type="caution">
    <text evidence="13">The sequence shown here is derived from an EMBL/GenBank/DDBJ whole genome shotgun (WGS) entry which is preliminary data.</text>
</comment>
<evidence type="ECO:0000259" key="12">
    <source>
        <dbReference type="Pfam" id="PF07715"/>
    </source>
</evidence>
<keyword evidence="2 8" id="KW-0813">Transport</keyword>
<evidence type="ECO:0000256" key="8">
    <source>
        <dbReference type="PROSITE-ProRule" id="PRU01360"/>
    </source>
</evidence>
<proteinExistence type="inferred from homology"/>
<dbReference type="PROSITE" id="PS52016">
    <property type="entry name" value="TONB_DEPENDENT_REC_3"/>
    <property type="match status" value="1"/>
</dbReference>
<feature type="domain" description="TonB-dependent receptor-like beta-barrel" evidence="11">
    <location>
        <begin position="477"/>
        <end position="883"/>
    </location>
</feature>
<organism evidence="13 14">
    <name type="scientific">Acidiluteibacter ferrifornacis</name>
    <dbReference type="NCBI Taxonomy" id="2692424"/>
    <lineage>
        <taxon>Bacteria</taxon>
        <taxon>Pseudomonadati</taxon>
        <taxon>Bacteroidota</taxon>
        <taxon>Flavobacteriia</taxon>
        <taxon>Flavobacteriales</taxon>
        <taxon>Cryomorphaceae</taxon>
        <taxon>Acidiluteibacter</taxon>
    </lineage>
</organism>
<dbReference type="AlphaFoldDB" id="A0A6N9NIF1"/>
<feature type="chain" id="PRO_5026739776" evidence="10">
    <location>
        <begin position="20"/>
        <end position="1078"/>
    </location>
</feature>
<dbReference type="InterPro" id="IPR012910">
    <property type="entry name" value="Plug_dom"/>
</dbReference>
<dbReference type="InterPro" id="IPR037066">
    <property type="entry name" value="Plug_dom_sf"/>
</dbReference>
<keyword evidence="6 8" id="KW-0472">Membrane</keyword>
<comment type="subcellular location">
    <subcellularLocation>
        <location evidence="1 8">Cell outer membrane</location>
        <topology evidence="1 8">Multi-pass membrane protein</topology>
    </subcellularLocation>
</comment>
<dbReference type="Proteomes" id="UP000470771">
    <property type="component" value="Unassembled WGS sequence"/>
</dbReference>
<dbReference type="Pfam" id="PF07715">
    <property type="entry name" value="Plug"/>
    <property type="match status" value="1"/>
</dbReference>
<gene>
    <name evidence="13" type="ORF">GQN54_10135</name>
</gene>
<keyword evidence="3 8" id="KW-1134">Transmembrane beta strand</keyword>
<evidence type="ECO:0000313" key="14">
    <source>
        <dbReference type="Proteomes" id="UP000470771"/>
    </source>
</evidence>
<evidence type="ECO:0000256" key="9">
    <source>
        <dbReference type="RuleBase" id="RU003357"/>
    </source>
</evidence>
<dbReference type="Gene3D" id="2.40.170.20">
    <property type="entry name" value="TonB-dependent receptor, beta-barrel domain"/>
    <property type="match status" value="1"/>
</dbReference>
<dbReference type="Pfam" id="PF00593">
    <property type="entry name" value="TonB_dep_Rec_b-barrel"/>
    <property type="match status" value="1"/>
</dbReference>
<keyword evidence="7 8" id="KW-0998">Cell outer membrane</keyword>
<name>A0A6N9NIF1_9FLAO</name>
<accession>A0A6N9NIF1</accession>
<dbReference type="InterPro" id="IPR039426">
    <property type="entry name" value="TonB-dep_rcpt-like"/>
</dbReference>
<dbReference type="NCBIfam" id="TIGR04056">
    <property type="entry name" value="OMP_RagA_SusC"/>
    <property type="match status" value="1"/>
</dbReference>
<reference evidence="13 14" key="1">
    <citation type="submission" date="2019-12" db="EMBL/GenBank/DDBJ databases">
        <authorList>
            <person name="Zhao J."/>
        </authorList>
    </citation>
    <scope>NUCLEOTIDE SEQUENCE [LARGE SCALE GENOMIC DNA]</scope>
    <source>
        <strain evidence="13 14">S-15</strain>
    </source>
</reference>
<feature type="signal peptide" evidence="10">
    <location>
        <begin position="1"/>
        <end position="19"/>
    </location>
</feature>
<dbReference type="InterPro" id="IPR036942">
    <property type="entry name" value="Beta-barrel_TonB_sf"/>
</dbReference>
<evidence type="ECO:0000256" key="7">
    <source>
        <dbReference type="ARBA" id="ARBA00023237"/>
    </source>
</evidence>